<dbReference type="FunCoup" id="D1C5M3">
    <property type="interactions" value="81"/>
</dbReference>
<dbReference type="AlphaFoldDB" id="D1C5M3"/>
<dbReference type="GO" id="GO:0046306">
    <property type="term" value="P:alkanesulfonate catabolic process"/>
    <property type="evidence" value="ECO:0007669"/>
    <property type="project" value="TreeGrafter"/>
</dbReference>
<dbReference type="RefSeq" id="WP_012870588.1">
    <property type="nucleotide sequence ID" value="NC_013523.1"/>
</dbReference>
<reference evidence="7" key="1">
    <citation type="submission" date="2009-11" db="EMBL/GenBank/DDBJ databases">
        <title>The complete chromosome 1 of Sphaerobacter thermophilus DSM 20745.</title>
        <authorList>
            <person name="Lucas S."/>
            <person name="Copeland A."/>
            <person name="Lapidus A."/>
            <person name="Glavina del Rio T."/>
            <person name="Dalin E."/>
            <person name="Tice H."/>
            <person name="Bruce D."/>
            <person name="Goodwin L."/>
            <person name="Pitluck S."/>
            <person name="Kyrpides N."/>
            <person name="Mavromatis K."/>
            <person name="Ivanova N."/>
            <person name="Mikhailova N."/>
            <person name="LaButti K.M."/>
            <person name="Clum A."/>
            <person name="Sun H.I."/>
            <person name="Brettin T."/>
            <person name="Detter J.C."/>
            <person name="Han C."/>
            <person name="Larimer F."/>
            <person name="Land M."/>
            <person name="Hauser L."/>
            <person name="Markowitz V."/>
            <person name="Cheng J.F."/>
            <person name="Hugenholtz P."/>
            <person name="Woyke T."/>
            <person name="Wu D."/>
            <person name="Steenblock K."/>
            <person name="Schneider S."/>
            <person name="Pukall R."/>
            <person name="Goeker M."/>
            <person name="Klenk H.P."/>
            <person name="Eisen J.A."/>
        </authorList>
    </citation>
    <scope>NUCLEOTIDE SEQUENCE [LARGE SCALE GENOMIC DNA]</scope>
    <source>
        <strain evidence="7">ATCC 49802 / DSM 20745 / S 6022</strain>
    </source>
</reference>
<dbReference type="CDD" id="cd01097">
    <property type="entry name" value="Tetrahydromethanopterin_reductase"/>
    <property type="match status" value="1"/>
</dbReference>
<dbReference type="InterPro" id="IPR011251">
    <property type="entry name" value="Luciferase-like_dom"/>
</dbReference>
<reference evidence="6 7" key="2">
    <citation type="journal article" date="2010" name="Stand. Genomic Sci.">
        <title>Complete genome sequence of Desulfohalobium retbaense type strain (HR(100)).</title>
        <authorList>
            <person name="Spring S."/>
            <person name="Nolan M."/>
            <person name="Lapidus A."/>
            <person name="Glavina Del Rio T."/>
            <person name="Copeland A."/>
            <person name="Tice H."/>
            <person name="Cheng J.F."/>
            <person name="Lucas S."/>
            <person name="Land M."/>
            <person name="Chen F."/>
            <person name="Bruce D."/>
            <person name="Goodwin L."/>
            <person name="Pitluck S."/>
            <person name="Ivanova N."/>
            <person name="Mavromatis K."/>
            <person name="Mikhailova N."/>
            <person name="Pati A."/>
            <person name="Chen A."/>
            <person name="Palaniappan K."/>
            <person name="Hauser L."/>
            <person name="Chang Y.J."/>
            <person name="Jeffries C.D."/>
            <person name="Munk C."/>
            <person name="Kiss H."/>
            <person name="Chain P."/>
            <person name="Han C."/>
            <person name="Brettin T."/>
            <person name="Detter J.C."/>
            <person name="Schuler E."/>
            <person name="Goker M."/>
            <person name="Rohde M."/>
            <person name="Bristow J."/>
            <person name="Eisen J.A."/>
            <person name="Markowitz V."/>
            <person name="Hugenholtz P."/>
            <person name="Kyrpides N.C."/>
            <person name="Klenk H.P."/>
        </authorList>
    </citation>
    <scope>NUCLEOTIDE SEQUENCE [LARGE SCALE GENOMIC DNA]</scope>
    <source>
        <strain evidence="7">ATCC 49802 / DSM 20745 / S 6022</strain>
    </source>
</reference>
<dbReference type="Gene3D" id="3.20.20.30">
    <property type="entry name" value="Luciferase-like domain"/>
    <property type="match status" value="1"/>
</dbReference>
<protein>
    <submittedName>
        <fullName evidence="6">Luciferase-like monooxygenase</fullName>
    </submittedName>
</protein>
<evidence type="ECO:0000256" key="3">
    <source>
        <dbReference type="ARBA" id="ARBA00023002"/>
    </source>
</evidence>
<sequence length="307" mass="33980">MRFGIHVGQQNCGIDELRRLWTYADQNGFIWVSVWDHFYCRTDPAAPHFEAVPLMAAMACETRSIRIGCLVFAAAFRNPGLLAKSMVTIDHLSGGRAEVGLGAGWHEPEYRAYGYPFPPIRDRMDHLEESARAMTGLLTQETTDLDGRYVQLNNAYANPKPVRGRLPLWIGGTGERRTLRIAARYADGWNAAYVGPEEYQRKSTVLDQWCEKEGRDPATIERSVNVGFYMGATAAAAPAAIEKMHAQLQEEAVARADGQLTGGPAEAIARLGAYRDAGAEWVNLVIRPPVDWDALQAFVEEVMPALA</sequence>
<dbReference type="KEGG" id="sti:Sthe_0100"/>
<feature type="domain" description="Luciferase-like" evidence="5">
    <location>
        <begin position="8"/>
        <end position="253"/>
    </location>
</feature>
<dbReference type="EMBL" id="CP001823">
    <property type="protein sequence ID" value="ACZ37539.1"/>
    <property type="molecule type" value="Genomic_DNA"/>
</dbReference>
<keyword evidence="7" id="KW-1185">Reference proteome</keyword>
<dbReference type="InterPro" id="IPR036661">
    <property type="entry name" value="Luciferase-like_sf"/>
</dbReference>
<dbReference type="GO" id="GO:0008726">
    <property type="term" value="F:alkanesulfonate monooxygenase activity"/>
    <property type="evidence" value="ECO:0007669"/>
    <property type="project" value="TreeGrafter"/>
</dbReference>
<dbReference type="HOGENOM" id="CLU_027853_6_2_0"/>
<keyword evidence="4 6" id="KW-0503">Monooxygenase</keyword>
<dbReference type="SUPFAM" id="SSF51679">
    <property type="entry name" value="Bacterial luciferase-like"/>
    <property type="match status" value="1"/>
</dbReference>
<evidence type="ECO:0000313" key="7">
    <source>
        <dbReference type="Proteomes" id="UP000002027"/>
    </source>
</evidence>
<evidence type="ECO:0000256" key="1">
    <source>
        <dbReference type="ARBA" id="ARBA00022630"/>
    </source>
</evidence>
<keyword evidence="2" id="KW-0288">FMN</keyword>
<accession>D1C5M3</accession>
<proteinExistence type="predicted"/>
<keyword evidence="1" id="KW-0285">Flavoprotein</keyword>
<evidence type="ECO:0000259" key="5">
    <source>
        <dbReference type="Pfam" id="PF00296"/>
    </source>
</evidence>
<evidence type="ECO:0000313" key="6">
    <source>
        <dbReference type="EMBL" id="ACZ37539.1"/>
    </source>
</evidence>
<dbReference type="Proteomes" id="UP000002027">
    <property type="component" value="Chromosome 1"/>
</dbReference>
<dbReference type="InterPro" id="IPR050172">
    <property type="entry name" value="SsuD_RutA_monooxygenase"/>
</dbReference>
<dbReference type="PANTHER" id="PTHR42847:SF8">
    <property type="entry name" value="CONSERVED PROTEIN"/>
    <property type="match status" value="1"/>
</dbReference>
<gene>
    <name evidence="6" type="ordered locus">Sthe_0100</name>
</gene>
<keyword evidence="3" id="KW-0560">Oxidoreductase</keyword>
<dbReference type="InParanoid" id="D1C5M3"/>
<dbReference type="PANTHER" id="PTHR42847">
    <property type="entry name" value="ALKANESULFONATE MONOOXYGENASE"/>
    <property type="match status" value="1"/>
</dbReference>
<dbReference type="Pfam" id="PF00296">
    <property type="entry name" value="Bac_luciferase"/>
    <property type="match status" value="1"/>
</dbReference>
<dbReference type="eggNOG" id="COG2141">
    <property type="taxonomic scope" value="Bacteria"/>
</dbReference>
<evidence type="ECO:0000256" key="4">
    <source>
        <dbReference type="ARBA" id="ARBA00023033"/>
    </source>
</evidence>
<evidence type="ECO:0000256" key="2">
    <source>
        <dbReference type="ARBA" id="ARBA00022643"/>
    </source>
</evidence>
<name>D1C5M3_SPHTD</name>
<dbReference type="OrthoDB" id="143323at2"/>
<dbReference type="STRING" id="479434.Sthe_0100"/>
<organism evidence="6 7">
    <name type="scientific">Sphaerobacter thermophilus (strain ATCC 49802 / DSM 20745 / KCCM 41009 / NCIMB 13125 / S 6022)</name>
    <dbReference type="NCBI Taxonomy" id="479434"/>
    <lineage>
        <taxon>Bacteria</taxon>
        <taxon>Pseudomonadati</taxon>
        <taxon>Thermomicrobiota</taxon>
        <taxon>Thermomicrobia</taxon>
        <taxon>Sphaerobacterales</taxon>
        <taxon>Sphaerobacterineae</taxon>
        <taxon>Sphaerobacteraceae</taxon>
        <taxon>Sphaerobacter</taxon>
    </lineage>
</organism>